<feature type="signal peptide" evidence="6">
    <location>
        <begin position="1"/>
        <end position="29"/>
    </location>
</feature>
<dbReference type="Pfam" id="PF17820">
    <property type="entry name" value="PDZ_6"/>
    <property type="match status" value="1"/>
</dbReference>
<organism evidence="8 9">
    <name type="scientific">Hydrogenimonas cancrithermarum</name>
    <dbReference type="NCBI Taxonomy" id="2993563"/>
    <lineage>
        <taxon>Bacteria</taxon>
        <taxon>Pseudomonadati</taxon>
        <taxon>Campylobacterota</taxon>
        <taxon>Epsilonproteobacteria</taxon>
        <taxon>Campylobacterales</taxon>
        <taxon>Hydrogenimonadaceae</taxon>
        <taxon>Hydrogenimonas</taxon>
    </lineage>
</organism>
<evidence type="ECO:0000313" key="8">
    <source>
        <dbReference type="EMBL" id="BDY12066.1"/>
    </source>
</evidence>
<evidence type="ECO:0000256" key="2">
    <source>
        <dbReference type="ARBA" id="ARBA00022670"/>
    </source>
</evidence>
<feature type="domain" description="PDZ" evidence="7">
    <location>
        <begin position="92"/>
        <end position="158"/>
    </location>
</feature>
<comment type="similarity">
    <text evidence="1 5">Belongs to the peptidase S41A family.</text>
</comment>
<keyword evidence="2 5" id="KW-0645">Protease</keyword>
<accession>A0ABM8FIF1</accession>
<evidence type="ECO:0000256" key="1">
    <source>
        <dbReference type="ARBA" id="ARBA00009179"/>
    </source>
</evidence>
<keyword evidence="3 5" id="KW-0378">Hydrolase</keyword>
<dbReference type="NCBIfam" id="TIGR00225">
    <property type="entry name" value="prc"/>
    <property type="match status" value="1"/>
</dbReference>
<dbReference type="InterPro" id="IPR004447">
    <property type="entry name" value="Peptidase_S41A"/>
</dbReference>
<keyword evidence="9" id="KW-1185">Reference proteome</keyword>
<keyword evidence="4 5" id="KW-0720">Serine protease</keyword>
<evidence type="ECO:0000313" key="9">
    <source>
        <dbReference type="Proteomes" id="UP001321445"/>
    </source>
</evidence>
<dbReference type="InterPro" id="IPR005151">
    <property type="entry name" value="Tail-specific_protease"/>
</dbReference>
<dbReference type="RefSeq" id="WP_286337274.1">
    <property type="nucleotide sequence ID" value="NZ_AP027370.1"/>
</dbReference>
<dbReference type="InterPro" id="IPR036034">
    <property type="entry name" value="PDZ_sf"/>
</dbReference>
<proteinExistence type="inferred from homology"/>
<dbReference type="PANTHER" id="PTHR32060">
    <property type="entry name" value="TAIL-SPECIFIC PROTEASE"/>
    <property type="match status" value="1"/>
</dbReference>
<dbReference type="InterPro" id="IPR029045">
    <property type="entry name" value="ClpP/crotonase-like_dom_sf"/>
</dbReference>
<feature type="chain" id="PRO_5046214917" evidence="6">
    <location>
        <begin position="30"/>
        <end position="440"/>
    </location>
</feature>
<dbReference type="CDD" id="cd07560">
    <property type="entry name" value="Peptidase_S41_CPP"/>
    <property type="match status" value="1"/>
</dbReference>
<dbReference type="GO" id="GO:0006508">
    <property type="term" value="P:proteolysis"/>
    <property type="evidence" value="ECO:0007669"/>
    <property type="project" value="UniProtKB-KW"/>
</dbReference>
<protein>
    <submittedName>
        <fullName evidence="8">Protease</fullName>
    </submittedName>
</protein>
<dbReference type="SMART" id="SM00245">
    <property type="entry name" value="TSPc"/>
    <property type="match status" value="1"/>
</dbReference>
<dbReference type="PANTHER" id="PTHR32060:SF30">
    <property type="entry name" value="CARBOXY-TERMINAL PROCESSING PROTEASE CTPA"/>
    <property type="match status" value="1"/>
</dbReference>
<evidence type="ECO:0000256" key="4">
    <source>
        <dbReference type="ARBA" id="ARBA00022825"/>
    </source>
</evidence>
<dbReference type="GO" id="GO:0008233">
    <property type="term" value="F:peptidase activity"/>
    <property type="evidence" value="ECO:0007669"/>
    <property type="project" value="UniProtKB-KW"/>
</dbReference>
<reference evidence="8 9" key="1">
    <citation type="submission" date="2023-03" db="EMBL/GenBank/DDBJ databases">
        <title>Description of Hydrogenimonas sp. ISO32.</title>
        <authorList>
            <person name="Mino S."/>
            <person name="Fukazawa S."/>
            <person name="Sawabe T."/>
        </authorList>
    </citation>
    <scope>NUCLEOTIDE SEQUENCE [LARGE SCALE GENOMIC DNA]</scope>
    <source>
        <strain evidence="8 9">ISO32</strain>
    </source>
</reference>
<dbReference type="Gene3D" id="3.30.750.44">
    <property type="match status" value="1"/>
</dbReference>
<evidence type="ECO:0000256" key="3">
    <source>
        <dbReference type="ARBA" id="ARBA00022801"/>
    </source>
</evidence>
<dbReference type="Proteomes" id="UP001321445">
    <property type="component" value="Chromosome"/>
</dbReference>
<dbReference type="InterPro" id="IPR001478">
    <property type="entry name" value="PDZ"/>
</dbReference>
<dbReference type="Pfam" id="PF03572">
    <property type="entry name" value="Peptidase_S41"/>
    <property type="match status" value="1"/>
</dbReference>
<name>A0ABM8FIF1_9BACT</name>
<dbReference type="Gene3D" id="3.90.226.10">
    <property type="entry name" value="2-enoyl-CoA Hydratase, Chain A, domain 1"/>
    <property type="match status" value="1"/>
</dbReference>
<dbReference type="SUPFAM" id="SSF50156">
    <property type="entry name" value="PDZ domain-like"/>
    <property type="match status" value="1"/>
</dbReference>
<evidence type="ECO:0000256" key="6">
    <source>
        <dbReference type="SAM" id="SignalP"/>
    </source>
</evidence>
<sequence length="440" mass="48117">MKKKRGFIAAGFLSTAAALTLIASPNLFAKGDANTTVSKLEALTKFTRVIGTVEKYYVDDLTINEIINKAIKGLMANLDAHSSFLDAKSFKEMKIQTSGEFGGLGVTVGMRDGALTVIAPLEGTPAYKAGLKAGDIILKINDKSTLNMTLDEAVSLMRGKPKTKITLTIVRKNEPKPIVVTIIRDIIKIQSVYTKKVGNDILYVRIVSFDKKVVKDIKKALADNPSAKGLILDLRNNPGGLLDQAVGTVDLFVDKGVIVSQKGRVKDENEIFKAHEKGTYRKIPMVVLVNGGSASASEIVSGSLQDHRRAVVIGEKTFGKGSVQIIMPINKTEALRLTIARYYLPSGRTIQAVGVTPDILVPFGKVTVEENAFSIKEAELKKHLESELEKIETKGTDRTKTKKLTPKKERVITKEDLYNDNQLKEGVDILRALIITQEKK</sequence>
<dbReference type="EMBL" id="AP027370">
    <property type="protein sequence ID" value="BDY12066.1"/>
    <property type="molecule type" value="Genomic_DNA"/>
</dbReference>
<dbReference type="PROSITE" id="PS50106">
    <property type="entry name" value="PDZ"/>
    <property type="match status" value="1"/>
</dbReference>
<evidence type="ECO:0000256" key="5">
    <source>
        <dbReference type="RuleBase" id="RU004404"/>
    </source>
</evidence>
<dbReference type="Gene3D" id="2.30.42.10">
    <property type="match status" value="1"/>
</dbReference>
<dbReference type="SMART" id="SM00228">
    <property type="entry name" value="PDZ"/>
    <property type="match status" value="1"/>
</dbReference>
<evidence type="ECO:0000259" key="7">
    <source>
        <dbReference type="PROSITE" id="PS50106"/>
    </source>
</evidence>
<dbReference type="SUPFAM" id="SSF52096">
    <property type="entry name" value="ClpP/crotonase"/>
    <property type="match status" value="1"/>
</dbReference>
<keyword evidence="6" id="KW-0732">Signal</keyword>
<dbReference type="InterPro" id="IPR041489">
    <property type="entry name" value="PDZ_6"/>
</dbReference>
<gene>
    <name evidence="8" type="ORF">HCR_03780</name>
</gene>
<dbReference type="CDD" id="cd06782">
    <property type="entry name" value="cpPDZ_CPP-like"/>
    <property type="match status" value="1"/>
</dbReference>